<dbReference type="AlphaFoldDB" id="A0A554WD47"/>
<dbReference type="InterPro" id="IPR001633">
    <property type="entry name" value="EAL_dom"/>
</dbReference>
<dbReference type="PANTHER" id="PTHR33121">
    <property type="entry name" value="CYCLIC DI-GMP PHOSPHODIESTERASE PDEF"/>
    <property type="match status" value="1"/>
</dbReference>
<accession>A0A554WD47</accession>
<proteinExistence type="predicted"/>
<evidence type="ECO:0000313" key="2">
    <source>
        <dbReference type="EMBL" id="TSE21485.1"/>
    </source>
</evidence>
<protein>
    <submittedName>
        <fullName evidence="2">Blue light-and temperature-regulated antirepressor BluF</fullName>
    </submittedName>
</protein>
<dbReference type="PANTHER" id="PTHR33121:SF15">
    <property type="entry name" value="BLUE LIGHT- AND TEMPERATURE-REGULATED ANTIREPRESSOR BLUF"/>
    <property type="match status" value="1"/>
</dbReference>
<dbReference type="PROSITE" id="PS50883">
    <property type="entry name" value="EAL"/>
    <property type="match status" value="1"/>
</dbReference>
<dbReference type="Pfam" id="PF00563">
    <property type="entry name" value="EAL"/>
    <property type="match status" value="1"/>
</dbReference>
<dbReference type="InterPro" id="IPR035919">
    <property type="entry name" value="EAL_sf"/>
</dbReference>
<evidence type="ECO:0000313" key="3">
    <source>
        <dbReference type="Proteomes" id="UP000315736"/>
    </source>
</evidence>
<dbReference type="EMBL" id="VJNB01000001">
    <property type="protein sequence ID" value="TSE21485.1"/>
    <property type="molecule type" value="Genomic_DNA"/>
</dbReference>
<comment type="caution">
    <text evidence="2">The sequence shown here is derived from an EMBL/GenBank/DDBJ whole genome shotgun (WGS) entry which is preliminary data.</text>
</comment>
<dbReference type="Gene3D" id="3.20.20.450">
    <property type="entry name" value="EAL domain"/>
    <property type="match status" value="1"/>
</dbReference>
<name>A0A554WD47_9BURK</name>
<dbReference type="CDD" id="cd01948">
    <property type="entry name" value="EAL"/>
    <property type="match status" value="1"/>
</dbReference>
<dbReference type="SMART" id="SM00052">
    <property type="entry name" value="EAL"/>
    <property type="match status" value="1"/>
</dbReference>
<keyword evidence="3" id="KW-1185">Reference proteome</keyword>
<dbReference type="SUPFAM" id="SSF141868">
    <property type="entry name" value="EAL domain-like"/>
    <property type="match status" value="1"/>
</dbReference>
<dbReference type="GO" id="GO:0071111">
    <property type="term" value="F:cyclic-guanylate-specific phosphodiesterase activity"/>
    <property type="evidence" value="ECO:0007669"/>
    <property type="project" value="InterPro"/>
</dbReference>
<organism evidence="2 3">
    <name type="scientific">Tepidimonas alkaliphilus</name>
    <dbReference type="NCBI Taxonomy" id="2588942"/>
    <lineage>
        <taxon>Bacteria</taxon>
        <taxon>Pseudomonadati</taxon>
        <taxon>Pseudomonadota</taxon>
        <taxon>Betaproteobacteria</taxon>
        <taxon>Burkholderiales</taxon>
        <taxon>Tepidimonas</taxon>
    </lineage>
</organism>
<evidence type="ECO:0000259" key="1">
    <source>
        <dbReference type="PROSITE" id="PS50883"/>
    </source>
</evidence>
<sequence>MPPAQTRPYLERFFDGELDRLGGCIRCRGAQAWHGALRMAFQPIVDVGERSVFAYEALVRGPEGEPAGAVLATVADHQLYAFDQTCRVLAIATAQRLGLTTRLSINFLPNAVYEPATCIRLTLAAAHKVGFDPQRLVFEMTEAEKIRDPQHALSIVRDYQSRGFLTAIDDFGAGYSGLNLLAEFQPQLVKLDMALVRDIDRHRARQAIVGGVLGACAALGVRVIAEGVETRAEYDQLRAMGVTLFQGYLVARPALEALPQPDWRALD</sequence>
<dbReference type="InterPro" id="IPR050706">
    <property type="entry name" value="Cyclic-di-GMP_PDE-like"/>
</dbReference>
<gene>
    <name evidence="2" type="primary">bluF_1</name>
    <name evidence="2" type="ORF">Talka_00160</name>
</gene>
<dbReference type="Proteomes" id="UP000315736">
    <property type="component" value="Unassembled WGS sequence"/>
</dbReference>
<feature type="domain" description="EAL" evidence="1">
    <location>
        <begin position="20"/>
        <end position="267"/>
    </location>
</feature>
<reference evidence="2 3" key="1">
    <citation type="submission" date="2019-07" db="EMBL/GenBank/DDBJ databases">
        <title>Tepidimonas alkaliphilus YIM 72238 draft genome.</title>
        <authorList>
            <person name="Da Costa M.S."/>
            <person name="Froufe H.J.C."/>
            <person name="Egas C."/>
            <person name="Albuquerque L."/>
        </authorList>
    </citation>
    <scope>NUCLEOTIDE SEQUENCE [LARGE SCALE GENOMIC DNA]</scope>
    <source>
        <strain evidence="2 3">YIM 72238</strain>
    </source>
</reference>
<dbReference type="RefSeq" id="WP_221933829.1">
    <property type="nucleotide sequence ID" value="NZ_VJNB01000001.1"/>
</dbReference>